<dbReference type="AlphaFoldDB" id="A0A8S2D0L1"/>
<name>A0A8S2D0L1_9BILA</name>
<evidence type="ECO:0000313" key="3">
    <source>
        <dbReference type="Proteomes" id="UP000677228"/>
    </source>
</evidence>
<dbReference type="EMBL" id="CAJOBA010000952">
    <property type="protein sequence ID" value="CAF3567081.1"/>
    <property type="molecule type" value="Genomic_DNA"/>
</dbReference>
<accession>A0A8S2D0L1</accession>
<proteinExistence type="predicted"/>
<organism evidence="1 3">
    <name type="scientific">Didymodactylos carnosus</name>
    <dbReference type="NCBI Taxonomy" id="1234261"/>
    <lineage>
        <taxon>Eukaryota</taxon>
        <taxon>Metazoa</taxon>
        <taxon>Spiralia</taxon>
        <taxon>Gnathifera</taxon>
        <taxon>Rotifera</taxon>
        <taxon>Eurotatoria</taxon>
        <taxon>Bdelloidea</taxon>
        <taxon>Philodinida</taxon>
        <taxon>Philodinidae</taxon>
        <taxon>Didymodactylos</taxon>
    </lineage>
</organism>
<dbReference type="Proteomes" id="UP000682733">
    <property type="component" value="Unassembled WGS sequence"/>
</dbReference>
<evidence type="ECO:0000313" key="1">
    <source>
        <dbReference type="EMBL" id="CAF0784984.1"/>
    </source>
</evidence>
<evidence type="ECO:0000313" key="2">
    <source>
        <dbReference type="EMBL" id="CAF3567081.1"/>
    </source>
</evidence>
<comment type="caution">
    <text evidence="1">The sequence shown here is derived from an EMBL/GenBank/DDBJ whole genome shotgun (WGS) entry which is preliminary data.</text>
</comment>
<reference evidence="1" key="1">
    <citation type="submission" date="2021-02" db="EMBL/GenBank/DDBJ databases">
        <authorList>
            <person name="Nowell W R."/>
        </authorList>
    </citation>
    <scope>NUCLEOTIDE SEQUENCE</scope>
</reference>
<sequence>RGICDGCENRFLYAVVKNGIVDYDERQERLSGATKEPHNVPSLNHLFITIHLIGQVYYKFISKDNNNDAERTYANKCSSYLKQAEEYFVQRRQPHFQSFLSKSAEIFPKLCVNLQRIKDGMAILYNVSQAGYVFNAIVDHSHPSIDFIDIAREQVASSLECDLDSDNRRWMYVSKNTVIQAGVIFDDYLLKTTLALFNTVGFKVTDNASVFGAGETIDGSRISATIIVEQRLLQHRQQFFLIADLCGKRNGMNNPFHHVPSSRLKAALTSLENKGLLKSGYFIHRPKSTIAVSYMKLAIPGDSDVARRNQFLNHLKYYRIDPSKYESICDSSNMPDKTVLLEDGINFLTENQDYASLFFIEVSYVLANTNRSVGYVEFGTNANASDCSGSEPKEDIMGTMKSFCDSVYEFNTEMAVSGVRRGKKLINTKAFMKCVPNKDDEQEKAEFICVINSYDISWEAFLSYFDNSTTGFYTTTSMSLNERAEQILNTTVCKRYMMYDKRQILRASNVHNVVEDDEEPGPNNTEKNPLQLCEKHLELPDDAVENGILFERCEDTIGDECNNKRNELNDHAERGTSYGTLVSFYNCGIVIGYDESVRSESPRRLLRHLIRLAKIIELSKGIMYDNACSIQLYMQSRYDSDYFKRSPIADYLFKTVRFVLDNFHQRTQTTYVSRKNEINVEMSITMKHSDVTVSNSNLNVATGDIHLDLSVVKDEIDYCEDIPMLDISCNKNHIKHHSNSLNTSLSDDEQLLQSVLKFEMEHGLSESISIFVECTDDELLTCAALIEKFENAKVSVDEMQQATVHSGAGDAH</sequence>
<dbReference type="EMBL" id="CAJNOK010000952">
    <property type="protein sequence ID" value="CAF0784984.1"/>
    <property type="molecule type" value="Genomic_DNA"/>
</dbReference>
<gene>
    <name evidence="1" type="ORF">OVA965_LOCUS3820</name>
    <name evidence="2" type="ORF">TMI583_LOCUS3818</name>
</gene>
<protein>
    <submittedName>
        <fullName evidence="1">Uncharacterized protein</fullName>
    </submittedName>
</protein>
<feature type="non-terminal residue" evidence="1">
    <location>
        <position position="812"/>
    </location>
</feature>
<dbReference type="Proteomes" id="UP000677228">
    <property type="component" value="Unassembled WGS sequence"/>
</dbReference>